<organism evidence="3 4">
    <name type="scientific">Ilumatobacter fluminis</name>
    <dbReference type="NCBI Taxonomy" id="467091"/>
    <lineage>
        <taxon>Bacteria</taxon>
        <taxon>Bacillati</taxon>
        <taxon>Actinomycetota</taxon>
        <taxon>Acidimicrobiia</taxon>
        <taxon>Acidimicrobiales</taxon>
        <taxon>Ilumatobacteraceae</taxon>
        <taxon>Ilumatobacter</taxon>
    </lineage>
</organism>
<dbReference type="GO" id="GO:0016787">
    <property type="term" value="F:hydrolase activity"/>
    <property type="evidence" value="ECO:0007669"/>
    <property type="project" value="UniProtKB-KW"/>
</dbReference>
<dbReference type="InterPro" id="IPR032466">
    <property type="entry name" value="Metal_Hydrolase"/>
</dbReference>
<evidence type="ECO:0000313" key="4">
    <source>
        <dbReference type="Proteomes" id="UP000294558"/>
    </source>
</evidence>
<protein>
    <submittedName>
        <fullName evidence="3">Putative TIM-barrel fold metal-dependent hydrolase</fullName>
    </submittedName>
</protein>
<dbReference type="SUPFAM" id="SSF51556">
    <property type="entry name" value="Metallo-dependent hydrolases"/>
    <property type="match status" value="1"/>
</dbReference>
<gene>
    <name evidence="3" type="ORF">BDK89_0466</name>
</gene>
<keyword evidence="3" id="KW-0378">Hydrolase</keyword>
<dbReference type="InterPro" id="IPR032465">
    <property type="entry name" value="ACMSD"/>
</dbReference>
<accession>A0A4R7HV99</accession>
<keyword evidence="4" id="KW-1185">Reference proteome</keyword>
<keyword evidence="1" id="KW-0456">Lyase</keyword>
<dbReference type="AlphaFoldDB" id="A0A4R7HV99"/>
<dbReference type="EMBL" id="SOAU01000001">
    <property type="protein sequence ID" value="TDT14907.1"/>
    <property type="molecule type" value="Genomic_DNA"/>
</dbReference>
<dbReference type="GO" id="GO:0016831">
    <property type="term" value="F:carboxy-lyase activity"/>
    <property type="evidence" value="ECO:0007669"/>
    <property type="project" value="InterPro"/>
</dbReference>
<evidence type="ECO:0000259" key="2">
    <source>
        <dbReference type="Pfam" id="PF04909"/>
    </source>
</evidence>
<dbReference type="PANTHER" id="PTHR21240:SF19">
    <property type="entry name" value="CATALYTIC_ HYDROLASE"/>
    <property type="match status" value="1"/>
</dbReference>
<evidence type="ECO:0000313" key="3">
    <source>
        <dbReference type="EMBL" id="TDT14907.1"/>
    </source>
</evidence>
<sequence>MTDLEPTVVDSHCHVWQRWPYEPPVPDPLDRAVAAQLIYEMDAHGVSAATIVSANIGGNDDNNAYVAEAVADHPGRLFQLADFDSHWSSTYHVAGAARRLSDLCDQLEPVGITHYLQREDDGWFTSDEGASVFEVATERGLLVSLAASWRWYRSLLSVSDRFPAVPIVLHHLGGLRPHELDYPEQLEALRQLAARPNLFVKVSGWRYASSSPHEYPYPDVIDTLRFLYESFGTRLCWGSNYPVERPFTTYQQTMNLLRRHADFITDADRSLILGGTMAQLLARYGTNE</sequence>
<dbReference type="PANTHER" id="PTHR21240">
    <property type="entry name" value="2-AMINO-3-CARBOXYLMUCONATE-6-SEMIALDEHYDE DECARBOXYLASE"/>
    <property type="match status" value="1"/>
</dbReference>
<proteinExistence type="predicted"/>
<dbReference type="Pfam" id="PF04909">
    <property type="entry name" value="Amidohydro_2"/>
    <property type="match status" value="1"/>
</dbReference>
<dbReference type="RefSeq" id="WP_166657322.1">
    <property type="nucleotide sequence ID" value="NZ_SOAU01000001.1"/>
</dbReference>
<name>A0A4R7HV99_9ACTN</name>
<comment type="caution">
    <text evidence="3">The sequence shown here is derived from an EMBL/GenBank/DDBJ whole genome shotgun (WGS) entry which is preliminary data.</text>
</comment>
<feature type="domain" description="Amidohydrolase-related" evidence="2">
    <location>
        <begin position="9"/>
        <end position="280"/>
    </location>
</feature>
<dbReference type="Proteomes" id="UP000294558">
    <property type="component" value="Unassembled WGS sequence"/>
</dbReference>
<dbReference type="Gene3D" id="3.20.20.140">
    <property type="entry name" value="Metal-dependent hydrolases"/>
    <property type="match status" value="1"/>
</dbReference>
<evidence type="ECO:0000256" key="1">
    <source>
        <dbReference type="ARBA" id="ARBA00023239"/>
    </source>
</evidence>
<dbReference type="InterPro" id="IPR006680">
    <property type="entry name" value="Amidohydro-rel"/>
</dbReference>
<reference evidence="3 4" key="1">
    <citation type="submission" date="2019-03" db="EMBL/GenBank/DDBJ databases">
        <title>Sequencing the genomes of 1000 actinobacteria strains.</title>
        <authorList>
            <person name="Klenk H.-P."/>
        </authorList>
    </citation>
    <scope>NUCLEOTIDE SEQUENCE [LARGE SCALE GENOMIC DNA]</scope>
    <source>
        <strain evidence="3 4">DSM 18936</strain>
    </source>
</reference>